<dbReference type="AlphaFoldDB" id="A0A330LNE7"/>
<organism evidence="5 6">
    <name type="scientific">Moritella yayanosii</name>
    <dbReference type="NCBI Taxonomy" id="69539"/>
    <lineage>
        <taxon>Bacteria</taxon>
        <taxon>Pseudomonadati</taxon>
        <taxon>Pseudomonadota</taxon>
        <taxon>Gammaproteobacteria</taxon>
        <taxon>Alteromonadales</taxon>
        <taxon>Moritellaceae</taxon>
        <taxon>Moritella</taxon>
    </lineage>
</organism>
<dbReference type="GO" id="GO:0043709">
    <property type="term" value="P:cell adhesion involved in single-species biofilm formation"/>
    <property type="evidence" value="ECO:0007669"/>
    <property type="project" value="TreeGrafter"/>
</dbReference>
<evidence type="ECO:0000259" key="4">
    <source>
        <dbReference type="PROSITE" id="PS50887"/>
    </source>
</evidence>
<dbReference type="Gene3D" id="3.30.70.270">
    <property type="match status" value="1"/>
</dbReference>
<dbReference type="KEGG" id="mya:MORIYA_1681"/>
<dbReference type="GO" id="GO:0052621">
    <property type="term" value="F:diguanylate cyclase activity"/>
    <property type="evidence" value="ECO:0007669"/>
    <property type="project" value="UniProtKB-EC"/>
</dbReference>
<dbReference type="PANTHER" id="PTHR45138:SF9">
    <property type="entry name" value="DIGUANYLATE CYCLASE DGCM-RELATED"/>
    <property type="match status" value="1"/>
</dbReference>
<dbReference type="InterPro" id="IPR043128">
    <property type="entry name" value="Rev_trsase/Diguanyl_cyclase"/>
</dbReference>
<dbReference type="FunFam" id="3.30.70.270:FF:000001">
    <property type="entry name" value="Diguanylate cyclase domain protein"/>
    <property type="match status" value="1"/>
</dbReference>
<evidence type="ECO:0000313" key="5">
    <source>
        <dbReference type="EMBL" id="SQD78159.1"/>
    </source>
</evidence>
<dbReference type="Proteomes" id="UP000250163">
    <property type="component" value="Chromosome MORIYA"/>
</dbReference>
<dbReference type="InterPro" id="IPR029787">
    <property type="entry name" value="Nucleotide_cyclase"/>
</dbReference>
<comment type="catalytic activity">
    <reaction evidence="3">
        <text>2 GTP = 3',3'-c-di-GMP + 2 diphosphate</text>
        <dbReference type="Rhea" id="RHEA:24898"/>
        <dbReference type="ChEBI" id="CHEBI:33019"/>
        <dbReference type="ChEBI" id="CHEBI:37565"/>
        <dbReference type="ChEBI" id="CHEBI:58805"/>
        <dbReference type="EC" id="2.7.7.65"/>
    </reaction>
</comment>
<evidence type="ECO:0000256" key="1">
    <source>
        <dbReference type="ARBA" id="ARBA00001946"/>
    </source>
</evidence>
<name>A0A330LNE7_9GAMM</name>
<dbReference type="SUPFAM" id="SSF55785">
    <property type="entry name" value="PYP-like sensor domain (PAS domain)"/>
    <property type="match status" value="1"/>
</dbReference>
<dbReference type="PROSITE" id="PS50887">
    <property type="entry name" value="GGDEF"/>
    <property type="match status" value="1"/>
</dbReference>
<dbReference type="EMBL" id="LS483250">
    <property type="protein sequence ID" value="SQD78159.1"/>
    <property type="molecule type" value="Genomic_DNA"/>
</dbReference>
<keyword evidence="6" id="KW-1185">Reference proteome</keyword>
<evidence type="ECO:0000256" key="2">
    <source>
        <dbReference type="ARBA" id="ARBA00012528"/>
    </source>
</evidence>
<dbReference type="Gene3D" id="3.30.450.20">
    <property type="entry name" value="PAS domain"/>
    <property type="match status" value="1"/>
</dbReference>
<dbReference type="SUPFAM" id="SSF55073">
    <property type="entry name" value="Nucleotide cyclase"/>
    <property type="match status" value="1"/>
</dbReference>
<dbReference type="InterPro" id="IPR035965">
    <property type="entry name" value="PAS-like_dom_sf"/>
</dbReference>
<dbReference type="SMART" id="SM00267">
    <property type="entry name" value="GGDEF"/>
    <property type="match status" value="1"/>
</dbReference>
<sequence>MDNQHSLNEFHWIMDMVQTIDAGLVVLDKDFNVQLWNGFMSNHSGLSPRTVQSAPLFSHFPELPETWLRSKIESVFLLKNNAFTSWEQRPYIFRFNNYRPVTGISEFMYQNMTIIPLASLTGEVTHVSLIIYDVTDIAINRMQLDKANAKLAHLSQTDTLTQLNNRHRWNNLIDSEFKRVKRYEQISTFMMLDIDHFKNVNDTYGHVAGDKVIAEVSRMIRENMRETDFSARYGGDEFAICLTNTTANNAIILADRLRQVIENTVITDDDNNIKVTISIGMAEFTANTDTVDTWTKNADCALYKSKENGRNQYSIFKPRR</sequence>
<dbReference type="GO" id="GO:1902201">
    <property type="term" value="P:negative regulation of bacterial-type flagellum-dependent cell motility"/>
    <property type="evidence" value="ECO:0007669"/>
    <property type="project" value="TreeGrafter"/>
</dbReference>
<gene>
    <name evidence="5" type="ORF">MORIYA_1681</name>
</gene>
<dbReference type="CDD" id="cd01949">
    <property type="entry name" value="GGDEF"/>
    <property type="match status" value="1"/>
</dbReference>
<dbReference type="PANTHER" id="PTHR45138">
    <property type="entry name" value="REGULATORY COMPONENTS OF SENSORY TRANSDUCTION SYSTEM"/>
    <property type="match status" value="1"/>
</dbReference>
<reference evidence="6" key="1">
    <citation type="submission" date="2018-05" db="EMBL/GenBank/DDBJ databases">
        <authorList>
            <person name="Cea G.-C."/>
            <person name="William W."/>
        </authorList>
    </citation>
    <scope>NUCLEOTIDE SEQUENCE [LARGE SCALE GENOMIC DNA]</scope>
    <source>
        <strain evidence="6">DB21MT 5</strain>
    </source>
</reference>
<dbReference type="EC" id="2.7.7.65" evidence="2"/>
<feature type="domain" description="GGDEF" evidence="4">
    <location>
        <begin position="185"/>
        <end position="318"/>
    </location>
</feature>
<proteinExistence type="predicted"/>
<evidence type="ECO:0000256" key="3">
    <source>
        <dbReference type="ARBA" id="ARBA00034247"/>
    </source>
</evidence>
<comment type="cofactor">
    <cofactor evidence="1">
        <name>Mg(2+)</name>
        <dbReference type="ChEBI" id="CHEBI:18420"/>
    </cofactor>
</comment>
<protein>
    <recommendedName>
        <fullName evidence="2">diguanylate cyclase</fullName>
        <ecNumber evidence="2">2.7.7.65</ecNumber>
    </recommendedName>
</protein>
<dbReference type="RefSeq" id="WP_112714153.1">
    <property type="nucleotide sequence ID" value="NZ_LS483250.1"/>
</dbReference>
<dbReference type="InterPro" id="IPR000160">
    <property type="entry name" value="GGDEF_dom"/>
</dbReference>
<evidence type="ECO:0000313" key="6">
    <source>
        <dbReference type="Proteomes" id="UP000250163"/>
    </source>
</evidence>
<dbReference type="NCBIfam" id="TIGR00254">
    <property type="entry name" value="GGDEF"/>
    <property type="match status" value="1"/>
</dbReference>
<dbReference type="GO" id="GO:0005886">
    <property type="term" value="C:plasma membrane"/>
    <property type="evidence" value="ECO:0007669"/>
    <property type="project" value="TreeGrafter"/>
</dbReference>
<dbReference type="OrthoDB" id="9812260at2"/>
<accession>A0A330LNE7</accession>
<dbReference type="Pfam" id="PF00990">
    <property type="entry name" value="GGDEF"/>
    <property type="match status" value="1"/>
</dbReference>
<dbReference type="InterPro" id="IPR050469">
    <property type="entry name" value="Diguanylate_Cyclase"/>
</dbReference>